<evidence type="ECO:0000313" key="4">
    <source>
        <dbReference type="EMBL" id="KAB7754505.1"/>
    </source>
</evidence>
<organism evidence="4 5">
    <name type="scientific">Mycolicibacterium phlei DSM 43239 = CCUG 21000</name>
    <dbReference type="NCBI Taxonomy" id="1226750"/>
    <lineage>
        <taxon>Bacteria</taxon>
        <taxon>Bacillati</taxon>
        <taxon>Actinomycetota</taxon>
        <taxon>Actinomycetes</taxon>
        <taxon>Mycobacteriales</taxon>
        <taxon>Mycobacteriaceae</taxon>
        <taxon>Mycolicibacterium</taxon>
    </lineage>
</organism>
<feature type="compositionally biased region" description="Basic and acidic residues" evidence="1">
    <location>
        <begin position="466"/>
        <end position="488"/>
    </location>
</feature>
<feature type="compositionally biased region" description="Basic and acidic residues" evidence="1">
    <location>
        <begin position="266"/>
        <end position="278"/>
    </location>
</feature>
<feature type="compositionally biased region" description="Low complexity" evidence="1">
    <location>
        <begin position="417"/>
        <end position="443"/>
    </location>
</feature>
<sequence>MSEQVVRVEPADLRAMAAALGGNGWITQMRVDVQAPDGLKCSQAAVQNLSANAKAMLGFQRWIEAENDYLAQLFANTATAYEAVDAACGKALEAPGRAAAVEQIQVVPPQVEYPPPPVPVGAQETPAAVEYYIVPETEKALQQGDDGASLRDAWFQWSHASRLADDAQVEPDLRNWEGEAADAAQQRLHRFNEQLVQLSEGWRELAQAADKIRQAHEQAQSAHTPVAEEYEQLEEQLKALPQRITPGNYEWVMKEQRRIHQRMEELQKESDGIREGYARDATFSPVRPDMPTTRSGTGSASGGSGRSGGGSADGRPGSGEQDGGGDARNLADRMGDSLGGPTPQGDGSGGAPAGGEAPTGGAAPAGGVPAGMPTGTPGSELPTDPPLRPAAASAGGGGAGGGGAGGGGGGMPATPMSAPVAAETVAPAPTSTTPVSAPAPTQAGTGGMMGGGMAPMAHGAGAGAQGKEKKRDPRLAPDEDLYIEDRPWTEAVIGNRRRSSAGKSEGTENK</sequence>
<reference evidence="4 5" key="1">
    <citation type="submission" date="2012-10" db="EMBL/GenBank/DDBJ databases">
        <title>The draft sequence of the Mycobacterium pheli genome.</title>
        <authorList>
            <person name="Pettersson B.M.F."/>
            <person name="Das S."/>
            <person name="Dasgupta S."/>
            <person name="Bhattacharya A."/>
            <person name="Kirsebom L.A."/>
        </authorList>
    </citation>
    <scope>NUCLEOTIDE SEQUENCE [LARGE SCALE GENOMIC DNA]</scope>
    <source>
        <strain evidence="4 5">CCUG 21000</strain>
    </source>
</reference>
<comment type="caution">
    <text evidence="4">The sequence shown here is derived from an EMBL/GenBank/DDBJ whole genome shotgun (WGS) entry which is preliminary data.</text>
</comment>
<gene>
    <name evidence="4" type="ORF">MPHL21000_15250</name>
</gene>
<dbReference type="InterPro" id="IPR054056">
    <property type="entry name" value="EspB_PPE"/>
</dbReference>
<dbReference type="InterPro" id="IPR038332">
    <property type="entry name" value="PPE_sf"/>
</dbReference>
<name>A0A5N5UY01_MYCPH</name>
<dbReference type="Proteomes" id="UP000325690">
    <property type="component" value="Unassembled WGS sequence"/>
</dbReference>
<dbReference type="Pfam" id="PF21856">
    <property type="entry name" value="EspB_PPE"/>
    <property type="match status" value="1"/>
</dbReference>
<feature type="domain" description="ESX-1 secretion-associated protein EspB PE" evidence="2">
    <location>
        <begin position="28"/>
        <end position="86"/>
    </location>
</feature>
<feature type="compositionally biased region" description="Gly residues" evidence="1">
    <location>
        <begin position="394"/>
        <end position="411"/>
    </location>
</feature>
<feature type="compositionally biased region" description="Gly residues" evidence="1">
    <location>
        <begin position="444"/>
        <end position="453"/>
    </location>
</feature>
<proteinExistence type="predicted"/>
<dbReference type="EMBL" id="ANBP01000023">
    <property type="protein sequence ID" value="KAB7754505.1"/>
    <property type="molecule type" value="Genomic_DNA"/>
</dbReference>
<protein>
    <submittedName>
        <fullName evidence="4">Uncharacterized protein</fullName>
    </submittedName>
</protein>
<dbReference type="InterPro" id="IPR041275">
    <property type="entry name" value="EspB_PE"/>
</dbReference>
<feature type="compositionally biased region" description="Gly residues" evidence="1">
    <location>
        <begin position="299"/>
        <end position="326"/>
    </location>
</feature>
<accession>A0A5N5UY01</accession>
<feature type="region of interest" description="Disordered" evidence="1">
    <location>
        <begin position="266"/>
        <end position="510"/>
    </location>
</feature>
<feature type="compositionally biased region" description="Low complexity" evidence="1">
    <location>
        <begin position="354"/>
        <end position="378"/>
    </location>
</feature>
<evidence type="ECO:0000259" key="3">
    <source>
        <dbReference type="Pfam" id="PF21856"/>
    </source>
</evidence>
<evidence type="ECO:0000259" key="2">
    <source>
        <dbReference type="Pfam" id="PF18625"/>
    </source>
</evidence>
<evidence type="ECO:0000256" key="1">
    <source>
        <dbReference type="SAM" id="MobiDB-lite"/>
    </source>
</evidence>
<dbReference type="AlphaFoldDB" id="A0A5N5UY01"/>
<keyword evidence="5" id="KW-1185">Reference proteome</keyword>
<evidence type="ECO:0000313" key="5">
    <source>
        <dbReference type="Proteomes" id="UP000325690"/>
    </source>
</evidence>
<dbReference type="Gene3D" id="1.20.1260.20">
    <property type="entry name" value="PPE superfamily"/>
    <property type="match status" value="1"/>
</dbReference>
<dbReference type="Pfam" id="PF18625">
    <property type="entry name" value="EspB_PE"/>
    <property type="match status" value="1"/>
</dbReference>
<feature type="domain" description="ESX-1 secretion-associated protein EspB PPE" evidence="3">
    <location>
        <begin position="135"/>
        <end position="292"/>
    </location>
</feature>